<sequence length="279" mass="31038">MLHYPDINPVGFQLGPLTIHWYGLLEIISFVIATFWLIRRGRQDHWRWHKGEVVDLEFYVALGAILGGRVGYVLWYNLPFYLDHPLKALAIWDGGMSFHGGLLGVVLACWIFSLGNHRHAFLPTLDFIAPAVPIGLGLGRLANFINDQLFGRVSHLPWAMVFPAGGPQPRQPSQLYEFLLEGVLLFIILAVYSRRARPAGAVGGMFVLFYGIFRFLAEFARQPDIQLGFVWGPFTMGQFLSVPMIVLGPVIIWWAYRGGFASSPPAADSAAASAAREGV</sequence>
<name>A0A059ZT54_ACICK</name>
<evidence type="ECO:0000256" key="7">
    <source>
        <dbReference type="HAMAP-Rule" id="MF_01147"/>
    </source>
</evidence>
<evidence type="ECO:0000256" key="2">
    <source>
        <dbReference type="ARBA" id="ARBA00022475"/>
    </source>
</evidence>
<feature type="transmembrane region" description="Helical" evidence="7">
    <location>
        <begin position="199"/>
        <end position="217"/>
    </location>
</feature>
<dbReference type="RefSeq" id="WP_004871015.1">
    <property type="nucleotide sequence ID" value="NZ_CP005986.1"/>
</dbReference>
<feature type="binding site" evidence="7">
    <location>
        <position position="140"/>
    </location>
    <ligand>
        <name>a 1,2-diacyl-sn-glycero-3-phospho-(1'-sn-glycerol)</name>
        <dbReference type="ChEBI" id="CHEBI:64716"/>
    </ligand>
</feature>
<dbReference type="InterPro" id="IPR001640">
    <property type="entry name" value="Lgt"/>
</dbReference>
<keyword evidence="3 7" id="KW-0808">Transferase</keyword>
<evidence type="ECO:0000256" key="3">
    <source>
        <dbReference type="ARBA" id="ARBA00022679"/>
    </source>
</evidence>
<evidence type="ECO:0000256" key="5">
    <source>
        <dbReference type="ARBA" id="ARBA00022989"/>
    </source>
</evidence>
<evidence type="ECO:0000313" key="8">
    <source>
        <dbReference type="EMBL" id="AIA54663.1"/>
    </source>
</evidence>
<organism evidence="8 9">
    <name type="scientific">Acidithiobacillus caldus (strain ATCC 51756 / DSM 8584 / KU)</name>
    <dbReference type="NCBI Taxonomy" id="637389"/>
    <lineage>
        <taxon>Bacteria</taxon>
        <taxon>Pseudomonadati</taxon>
        <taxon>Pseudomonadota</taxon>
        <taxon>Acidithiobacillia</taxon>
        <taxon>Acidithiobacillales</taxon>
        <taxon>Acidithiobacillaceae</taxon>
        <taxon>Acidithiobacillus</taxon>
    </lineage>
</organism>
<dbReference type="GO" id="GO:0008961">
    <property type="term" value="F:phosphatidylglycerol-prolipoprotein diacylglyceryl transferase activity"/>
    <property type="evidence" value="ECO:0007669"/>
    <property type="project" value="UniProtKB-UniRule"/>
</dbReference>
<keyword evidence="5 7" id="KW-1133">Transmembrane helix</keyword>
<keyword evidence="8" id="KW-0328">Glycosyltransferase</keyword>
<keyword evidence="2 7" id="KW-1003">Cell membrane</keyword>
<feature type="transmembrane region" description="Helical" evidence="7">
    <location>
        <begin position="96"/>
        <end position="115"/>
    </location>
</feature>
<comment type="function">
    <text evidence="7">Catalyzes the transfer of the diacylglyceryl group from phosphatidylglycerol to the sulfhydryl group of the N-terminal cysteine of a prolipoprotein, the first step in the formation of mature lipoproteins.</text>
</comment>
<keyword evidence="4 7" id="KW-0812">Transmembrane</keyword>
<comment type="subcellular location">
    <subcellularLocation>
        <location evidence="7">Cell membrane</location>
        <topology evidence="7">Multi-pass membrane protein</topology>
    </subcellularLocation>
</comment>
<feature type="transmembrane region" description="Helical" evidence="7">
    <location>
        <begin position="127"/>
        <end position="145"/>
    </location>
</feature>
<dbReference type="GO" id="GO:0005886">
    <property type="term" value="C:plasma membrane"/>
    <property type="evidence" value="ECO:0007669"/>
    <property type="project" value="UniProtKB-SubCell"/>
</dbReference>
<keyword evidence="6 7" id="KW-0472">Membrane</keyword>
<comment type="pathway">
    <text evidence="7">Protein modification; lipoprotein biosynthesis (diacylglyceryl transfer).</text>
</comment>
<evidence type="ECO:0000256" key="4">
    <source>
        <dbReference type="ARBA" id="ARBA00022692"/>
    </source>
</evidence>
<feature type="transmembrane region" description="Helical" evidence="7">
    <location>
        <begin position="58"/>
        <end position="76"/>
    </location>
</feature>
<reference evidence="8 9" key="1">
    <citation type="journal article" date="2009" name="J. Bacteriol.">
        <title>Draft genome sequence of the extremely acidophilic bacterium Acidithiobacillus caldus ATCC 51756 reveals metabolic versatility in the genus Acidithiobacillus.</title>
        <authorList>
            <person name="Valdes J."/>
            <person name="Quatrini R."/>
            <person name="Hallberg K."/>
            <person name="Dopson M."/>
            <person name="Valenzuela P.D."/>
            <person name="Holmes D.S."/>
        </authorList>
    </citation>
    <scope>NUCLEOTIDE SEQUENCE [LARGE SCALE GENOMIC DNA]</scope>
    <source>
        <strain evidence="9">ATCC 51756 / DSM 8584 / KU</strain>
    </source>
</reference>
<protein>
    <recommendedName>
        <fullName evidence="7">Phosphatidylglycerol--prolipoprotein diacylglyceryl transferase</fullName>
        <ecNumber evidence="7">2.5.1.145</ecNumber>
    </recommendedName>
</protein>
<comment type="catalytic activity">
    <reaction evidence="7">
        <text>L-cysteinyl-[prolipoprotein] + a 1,2-diacyl-sn-glycero-3-phospho-(1'-sn-glycerol) = an S-1,2-diacyl-sn-glyceryl-L-cysteinyl-[prolipoprotein] + sn-glycerol 1-phosphate + H(+)</text>
        <dbReference type="Rhea" id="RHEA:56712"/>
        <dbReference type="Rhea" id="RHEA-COMP:14679"/>
        <dbReference type="Rhea" id="RHEA-COMP:14680"/>
        <dbReference type="ChEBI" id="CHEBI:15378"/>
        <dbReference type="ChEBI" id="CHEBI:29950"/>
        <dbReference type="ChEBI" id="CHEBI:57685"/>
        <dbReference type="ChEBI" id="CHEBI:64716"/>
        <dbReference type="ChEBI" id="CHEBI:140658"/>
        <dbReference type="EC" id="2.5.1.145"/>
    </reaction>
</comment>
<dbReference type="PANTHER" id="PTHR30589">
    <property type="entry name" value="PROLIPOPROTEIN DIACYLGLYCERYL TRANSFERASE"/>
    <property type="match status" value="1"/>
</dbReference>
<keyword evidence="8" id="KW-0449">Lipoprotein</keyword>
<dbReference type="GO" id="GO:0042158">
    <property type="term" value="P:lipoprotein biosynthetic process"/>
    <property type="evidence" value="ECO:0007669"/>
    <property type="project" value="UniProtKB-UniRule"/>
</dbReference>
<dbReference type="AlphaFoldDB" id="A0A059ZT54"/>
<dbReference type="eggNOG" id="COG0682">
    <property type="taxonomic scope" value="Bacteria"/>
</dbReference>
<evidence type="ECO:0000256" key="6">
    <source>
        <dbReference type="ARBA" id="ARBA00023136"/>
    </source>
</evidence>
<gene>
    <name evidence="7" type="primary">lgt</name>
    <name evidence="8" type="ORF">Acaty_c0786</name>
</gene>
<dbReference type="UniPathway" id="UPA00664"/>
<feature type="transmembrane region" description="Helical" evidence="7">
    <location>
        <begin position="237"/>
        <end position="256"/>
    </location>
</feature>
<dbReference type="Pfam" id="PF01790">
    <property type="entry name" value="LGT"/>
    <property type="match status" value="1"/>
</dbReference>
<dbReference type="NCBIfam" id="TIGR00544">
    <property type="entry name" value="lgt"/>
    <property type="match status" value="1"/>
</dbReference>
<accession>A0A059ZT54</accession>
<dbReference type="PANTHER" id="PTHR30589:SF0">
    <property type="entry name" value="PHOSPHATIDYLGLYCEROL--PROLIPOPROTEIN DIACYLGLYCERYL TRANSFERASE"/>
    <property type="match status" value="1"/>
</dbReference>
<dbReference type="GeneID" id="92930822"/>
<feature type="transmembrane region" description="Helical" evidence="7">
    <location>
        <begin position="20"/>
        <end position="38"/>
    </location>
</feature>
<evidence type="ECO:0000313" key="9">
    <source>
        <dbReference type="Proteomes" id="UP000005522"/>
    </source>
</evidence>
<dbReference type="HOGENOM" id="CLU_013386_1_0_6"/>
<dbReference type="KEGG" id="acz:Acaty_c0786"/>
<dbReference type="EMBL" id="CP005986">
    <property type="protein sequence ID" value="AIA54663.1"/>
    <property type="molecule type" value="Genomic_DNA"/>
</dbReference>
<dbReference type="EC" id="2.5.1.145" evidence="7"/>
<dbReference type="HAMAP" id="MF_01147">
    <property type="entry name" value="Lgt"/>
    <property type="match status" value="1"/>
</dbReference>
<proteinExistence type="inferred from homology"/>
<comment type="similarity">
    <text evidence="1 7">Belongs to the Lgt family.</text>
</comment>
<dbReference type="Proteomes" id="UP000005522">
    <property type="component" value="Chromosome"/>
</dbReference>
<feature type="transmembrane region" description="Helical" evidence="7">
    <location>
        <begin position="175"/>
        <end position="192"/>
    </location>
</feature>
<evidence type="ECO:0000256" key="1">
    <source>
        <dbReference type="ARBA" id="ARBA00007150"/>
    </source>
</evidence>